<dbReference type="AlphaFoldDB" id="A0A0E1W9R6"/>
<dbReference type="Gene3D" id="3.90.550.10">
    <property type="entry name" value="Spore Coat Polysaccharide Biosynthesis Protein SpsA, Chain A"/>
    <property type="match status" value="1"/>
</dbReference>
<evidence type="ECO:0000256" key="6">
    <source>
        <dbReference type="ARBA" id="ARBA00022692"/>
    </source>
</evidence>
<dbReference type="SUPFAM" id="SSF53448">
    <property type="entry name" value="Nucleotide-diphospho-sugar transferases"/>
    <property type="match status" value="1"/>
</dbReference>
<keyword evidence="6 9" id="KW-0812">Transmembrane</keyword>
<dbReference type="Pfam" id="PF13506">
    <property type="entry name" value="Glyco_transf_21"/>
    <property type="match status" value="1"/>
</dbReference>
<dbReference type="PANTHER" id="PTHR12726">
    <property type="entry name" value="CERAMIDE GLUCOSYLTRANSFERASE"/>
    <property type="match status" value="1"/>
</dbReference>
<dbReference type="InterPro" id="IPR017835">
    <property type="entry name" value="Hopen-assoc_HpnI"/>
</dbReference>
<dbReference type="EMBL" id="CM000832">
    <property type="protein sequence ID" value="EET09144.1"/>
    <property type="molecule type" value="Genomic_DNA"/>
</dbReference>
<proteinExistence type="predicted"/>
<protein>
    <submittedName>
        <fullName evidence="10">Putative glycosyltransferase</fullName>
    </submittedName>
</protein>
<dbReference type="InterPro" id="IPR029044">
    <property type="entry name" value="Nucleotide-diphossugar_trans"/>
</dbReference>
<keyword evidence="7 9" id="KW-1133">Transmembrane helix</keyword>
<dbReference type="NCBIfam" id="TIGR03472">
    <property type="entry name" value="HpnI"/>
    <property type="match status" value="1"/>
</dbReference>
<keyword evidence="5 10" id="KW-0808">Transferase</keyword>
<evidence type="ECO:0000256" key="9">
    <source>
        <dbReference type="SAM" id="Phobius"/>
    </source>
</evidence>
<feature type="transmembrane region" description="Helical" evidence="9">
    <location>
        <begin position="375"/>
        <end position="399"/>
    </location>
</feature>
<reference evidence="10" key="1">
    <citation type="submission" date="2009-05" db="EMBL/GenBank/DDBJ databases">
        <authorList>
            <person name="Harkins D.M."/>
            <person name="DeShazer D."/>
            <person name="Woods D.E."/>
            <person name="Brinkac L.M."/>
            <person name="Brown K.A."/>
            <person name="Hung G.C."/>
            <person name="Tuanyok A."/>
            <person name="Zhang B."/>
            <person name="Nierman W.C."/>
        </authorList>
    </citation>
    <scope>NUCLEOTIDE SEQUENCE [LARGE SCALE GENOMIC DNA]</scope>
    <source>
        <strain evidence="10">1710a</strain>
    </source>
</reference>
<evidence type="ECO:0000256" key="5">
    <source>
        <dbReference type="ARBA" id="ARBA00022679"/>
    </source>
</evidence>
<dbReference type="GO" id="GO:0008120">
    <property type="term" value="F:ceramide glucosyltransferase activity"/>
    <property type="evidence" value="ECO:0007669"/>
    <property type="project" value="TreeGrafter"/>
</dbReference>
<accession>A0A0E1W9R6</accession>
<keyword evidence="8 9" id="KW-0472">Membrane</keyword>
<dbReference type="GO" id="GO:0006679">
    <property type="term" value="P:glucosylceramide biosynthetic process"/>
    <property type="evidence" value="ECO:0007669"/>
    <property type="project" value="TreeGrafter"/>
</dbReference>
<evidence type="ECO:0000256" key="7">
    <source>
        <dbReference type="ARBA" id="ARBA00022989"/>
    </source>
</evidence>
<dbReference type="GO" id="GO:0016020">
    <property type="term" value="C:membrane"/>
    <property type="evidence" value="ECO:0007669"/>
    <property type="project" value="UniProtKB-SubCell"/>
</dbReference>
<comment type="pathway">
    <text evidence="3">Sphingolipid metabolism.</text>
</comment>
<dbReference type="InterPro" id="IPR025993">
    <property type="entry name" value="Ceramide_glucosylTrfase"/>
</dbReference>
<organism evidence="10">
    <name type="scientific">Burkholderia pseudomallei 1710a</name>
    <dbReference type="NCBI Taxonomy" id="320371"/>
    <lineage>
        <taxon>Bacteria</taxon>
        <taxon>Pseudomonadati</taxon>
        <taxon>Pseudomonadota</taxon>
        <taxon>Betaproteobacteria</taxon>
        <taxon>Burkholderiales</taxon>
        <taxon>Burkholderiaceae</taxon>
        <taxon>Burkholderia</taxon>
        <taxon>pseudomallei group</taxon>
    </lineage>
</organism>
<evidence type="ECO:0000313" key="10">
    <source>
        <dbReference type="EMBL" id="EET09144.1"/>
    </source>
</evidence>
<evidence type="ECO:0000256" key="4">
    <source>
        <dbReference type="ARBA" id="ARBA00022676"/>
    </source>
</evidence>
<gene>
    <name evidence="10" type="ORF">BURPS1710A_0560</name>
</gene>
<evidence type="ECO:0000256" key="2">
    <source>
        <dbReference type="ARBA" id="ARBA00004760"/>
    </source>
</evidence>
<evidence type="ECO:0000256" key="3">
    <source>
        <dbReference type="ARBA" id="ARBA00004991"/>
    </source>
</evidence>
<comment type="subcellular location">
    <subcellularLocation>
        <location evidence="1">Membrane</location>
        <topology evidence="1">Multi-pass membrane protein</topology>
    </subcellularLocation>
</comment>
<evidence type="ECO:0000256" key="8">
    <source>
        <dbReference type="ARBA" id="ARBA00023136"/>
    </source>
</evidence>
<keyword evidence="4" id="KW-0328">Glycosyltransferase</keyword>
<feature type="transmembrane region" description="Helical" evidence="9">
    <location>
        <begin position="38"/>
        <end position="64"/>
    </location>
</feature>
<dbReference type="Proteomes" id="UP000001812">
    <property type="component" value="Chromosome I"/>
</dbReference>
<dbReference type="HOGENOM" id="CLU_030898_2_0_4"/>
<comment type="pathway">
    <text evidence="2">Lipid metabolism; sphingolipid metabolism.</text>
</comment>
<sequence length="422" mass="45508">MSVEGRAMKALAWLTGAVLALLAAELISFGDIGRFVTLLAALLAAPCALAAAFGCVYTLVAAALTHRFFARAPREPHACPPVTIVKPLHGVERTLFANLASFCEQRYDGPIQFLFGVHDRDDPALRAVDALRTAFPRAHVTIVADARLYGPNRKIANLVNMLPAAAHDVLIFADSDVSVGPDYVRHIVGELGEPGVGLVTCVYRGRPDPGFWPRVEALVTSHQFLPGVVTGLALKLARPCFGQTIAMRRAMLDAIGGLAQFAHHLAEDHAIGEAVRARGARVVVPPFAVEHGCVETRVAQLVEHELRWSRTIRAVDPRGHLGSLLTHPLALALLAGVLSSGAAWAWPLVPAALVARVAAKRIVDRATKRPVRDLWLLPLADLIAFGIFVASFSSSRVIWRGFSFDVDRDGRLCPTPEKRPNA</sequence>
<dbReference type="CDD" id="cd02520">
    <property type="entry name" value="Glucosylceramide_synthase"/>
    <property type="match status" value="1"/>
</dbReference>
<name>A0A0E1W9R6_BURPE</name>
<dbReference type="PANTHER" id="PTHR12726:SF0">
    <property type="entry name" value="CERAMIDE GLUCOSYLTRANSFERASE"/>
    <property type="match status" value="1"/>
</dbReference>
<evidence type="ECO:0000256" key="1">
    <source>
        <dbReference type="ARBA" id="ARBA00004141"/>
    </source>
</evidence>